<accession>A0AC58LJ99</accession>
<evidence type="ECO:0000313" key="2">
    <source>
        <dbReference type="RefSeq" id="XP_073917235.1"/>
    </source>
</evidence>
<name>A0AC58LJ99_CASCN</name>
<proteinExistence type="predicted"/>
<evidence type="ECO:0000313" key="1">
    <source>
        <dbReference type="Proteomes" id="UP001732720"/>
    </source>
</evidence>
<gene>
    <name evidence="2" type="primary">Znf664</name>
</gene>
<sequence>MGRVIPWSSFHTAIPTCPLEVQVKVLELFRVLATWPGVAGPQSFCSPAVTKGLAFASLECPVTEDGGSRLSQQEPFSHALEQIEPLRSLPRSHPGPAGKRAFSYPLLSLPCSSSMENLCIAPSASLLRVEEVAGLQHLACLMGGPANPRDPSLWSRRAPPHQDQKEAWRAACQGSIQEQG</sequence>
<dbReference type="RefSeq" id="XP_073917235.1">
    <property type="nucleotide sequence ID" value="XM_074061134.1"/>
</dbReference>
<reference evidence="2" key="1">
    <citation type="submission" date="2025-08" db="UniProtKB">
        <authorList>
            <consortium name="RefSeq"/>
        </authorList>
    </citation>
    <scope>IDENTIFICATION</scope>
</reference>
<keyword evidence="1" id="KW-1185">Reference proteome</keyword>
<protein>
    <submittedName>
        <fullName evidence="2">Zinc finger protein 664 isoform X3</fullName>
    </submittedName>
</protein>
<dbReference type="Proteomes" id="UP001732720">
    <property type="component" value="Chromosome 18"/>
</dbReference>
<organism evidence="1 2">
    <name type="scientific">Castor canadensis</name>
    <name type="common">American beaver</name>
    <dbReference type="NCBI Taxonomy" id="51338"/>
    <lineage>
        <taxon>Eukaryota</taxon>
        <taxon>Metazoa</taxon>
        <taxon>Chordata</taxon>
        <taxon>Craniata</taxon>
        <taxon>Vertebrata</taxon>
        <taxon>Euteleostomi</taxon>
        <taxon>Mammalia</taxon>
        <taxon>Eutheria</taxon>
        <taxon>Euarchontoglires</taxon>
        <taxon>Glires</taxon>
        <taxon>Rodentia</taxon>
        <taxon>Castorimorpha</taxon>
        <taxon>Castoridae</taxon>
        <taxon>Castor</taxon>
    </lineage>
</organism>